<name>A0A0A8Y3J9_ARUDO</name>
<evidence type="ECO:0000313" key="1">
    <source>
        <dbReference type="EMBL" id="JAD19855.1"/>
    </source>
</evidence>
<dbReference type="EMBL" id="GBRH01278040">
    <property type="protein sequence ID" value="JAD19855.1"/>
    <property type="molecule type" value="Transcribed_RNA"/>
</dbReference>
<organism evidence="1">
    <name type="scientific">Arundo donax</name>
    <name type="common">Giant reed</name>
    <name type="synonym">Donax arundinaceus</name>
    <dbReference type="NCBI Taxonomy" id="35708"/>
    <lineage>
        <taxon>Eukaryota</taxon>
        <taxon>Viridiplantae</taxon>
        <taxon>Streptophyta</taxon>
        <taxon>Embryophyta</taxon>
        <taxon>Tracheophyta</taxon>
        <taxon>Spermatophyta</taxon>
        <taxon>Magnoliopsida</taxon>
        <taxon>Liliopsida</taxon>
        <taxon>Poales</taxon>
        <taxon>Poaceae</taxon>
        <taxon>PACMAD clade</taxon>
        <taxon>Arundinoideae</taxon>
        <taxon>Arundineae</taxon>
        <taxon>Arundo</taxon>
    </lineage>
</organism>
<accession>A0A0A8Y3J9</accession>
<dbReference type="AlphaFoldDB" id="A0A0A8Y3J9"/>
<proteinExistence type="predicted"/>
<protein>
    <submittedName>
        <fullName evidence="1">Uncharacterized protein</fullName>
    </submittedName>
</protein>
<reference evidence="1" key="2">
    <citation type="journal article" date="2015" name="Data Brief">
        <title>Shoot transcriptome of the giant reed, Arundo donax.</title>
        <authorList>
            <person name="Barrero R.A."/>
            <person name="Guerrero F.D."/>
            <person name="Moolhuijzen P."/>
            <person name="Goolsby J.A."/>
            <person name="Tidwell J."/>
            <person name="Bellgard S.E."/>
            <person name="Bellgard M.I."/>
        </authorList>
    </citation>
    <scope>NUCLEOTIDE SEQUENCE</scope>
    <source>
        <tissue evidence="1">Shoot tissue taken approximately 20 cm above the soil surface</tissue>
    </source>
</reference>
<reference evidence="1" key="1">
    <citation type="submission" date="2014-09" db="EMBL/GenBank/DDBJ databases">
        <authorList>
            <person name="Magalhaes I.L.F."/>
            <person name="Oliveira U."/>
            <person name="Santos F.R."/>
            <person name="Vidigal T.H.D.A."/>
            <person name="Brescovit A.D."/>
            <person name="Santos A.J."/>
        </authorList>
    </citation>
    <scope>NUCLEOTIDE SEQUENCE</scope>
    <source>
        <tissue evidence="1">Shoot tissue taken approximately 20 cm above the soil surface</tissue>
    </source>
</reference>
<sequence>MSSEEKNAMRMLHCCGSFRKCFLLSNNIKRFRSLHL</sequence>